<evidence type="ECO:0000313" key="2">
    <source>
        <dbReference type="EMBL" id="GIY43575.1"/>
    </source>
</evidence>
<gene>
    <name evidence="2" type="ORF">CEXT_743441</name>
</gene>
<dbReference type="EMBL" id="BPLR01010993">
    <property type="protein sequence ID" value="GIY43575.1"/>
    <property type="molecule type" value="Genomic_DNA"/>
</dbReference>
<proteinExistence type="predicted"/>
<name>A0AAV4TBA1_CAEEX</name>
<dbReference type="AlphaFoldDB" id="A0AAV4TBA1"/>
<feature type="region of interest" description="Disordered" evidence="1">
    <location>
        <begin position="1"/>
        <end position="26"/>
    </location>
</feature>
<reference evidence="2 3" key="1">
    <citation type="submission" date="2021-06" db="EMBL/GenBank/DDBJ databases">
        <title>Caerostris extrusa draft genome.</title>
        <authorList>
            <person name="Kono N."/>
            <person name="Arakawa K."/>
        </authorList>
    </citation>
    <scope>NUCLEOTIDE SEQUENCE [LARGE SCALE GENOMIC DNA]</scope>
</reference>
<evidence type="ECO:0000256" key="1">
    <source>
        <dbReference type="SAM" id="MobiDB-lite"/>
    </source>
</evidence>
<keyword evidence="3" id="KW-1185">Reference proteome</keyword>
<sequence length="91" mass="10570">MSSGKSRRIFERRTSEETGGDRLRPSNRVLYSGDSSLLIQKLCLHRQHEGERFRTVFQTCCPYCRLRTTSMVGFTTIKPPSTHWLICEFAN</sequence>
<evidence type="ECO:0000313" key="3">
    <source>
        <dbReference type="Proteomes" id="UP001054945"/>
    </source>
</evidence>
<comment type="caution">
    <text evidence="2">The sequence shown here is derived from an EMBL/GenBank/DDBJ whole genome shotgun (WGS) entry which is preliminary data.</text>
</comment>
<feature type="compositionally biased region" description="Basic and acidic residues" evidence="1">
    <location>
        <begin position="8"/>
        <end position="24"/>
    </location>
</feature>
<organism evidence="2 3">
    <name type="scientific">Caerostris extrusa</name>
    <name type="common">Bark spider</name>
    <name type="synonym">Caerostris bankana</name>
    <dbReference type="NCBI Taxonomy" id="172846"/>
    <lineage>
        <taxon>Eukaryota</taxon>
        <taxon>Metazoa</taxon>
        <taxon>Ecdysozoa</taxon>
        <taxon>Arthropoda</taxon>
        <taxon>Chelicerata</taxon>
        <taxon>Arachnida</taxon>
        <taxon>Araneae</taxon>
        <taxon>Araneomorphae</taxon>
        <taxon>Entelegynae</taxon>
        <taxon>Araneoidea</taxon>
        <taxon>Araneidae</taxon>
        <taxon>Caerostris</taxon>
    </lineage>
</organism>
<dbReference type="Proteomes" id="UP001054945">
    <property type="component" value="Unassembled WGS sequence"/>
</dbReference>
<accession>A0AAV4TBA1</accession>
<protein>
    <submittedName>
        <fullName evidence="2">Uncharacterized protein</fullName>
    </submittedName>
</protein>